<dbReference type="RefSeq" id="WP_283433076.1">
    <property type="nucleotide sequence ID" value="NZ_FXUG01000006.1"/>
</dbReference>
<protein>
    <submittedName>
        <fullName evidence="2">Uncharacterized protein</fullName>
    </submittedName>
</protein>
<name>A0ABY1Q5F9_9BACT</name>
<keyword evidence="3" id="KW-1185">Reference proteome</keyword>
<keyword evidence="1" id="KW-1133">Transmembrane helix</keyword>
<dbReference type="EMBL" id="FXUG01000006">
    <property type="protein sequence ID" value="SMP60252.1"/>
    <property type="molecule type" value="Genomic_DNA"/>
</dbReference>
<proteinExistence type="predicted"/>
<reference evidence="2 3" key="1">
    <citation type="submission" date="2017-05" db="EMBL/GenBank/DDBJ databases">
        <authorList>
            <person name="Varghese N."/>
            <person name="Submissions S."/>
        </authorList>
    </citation>
    <scope>NUCLEOTIDE SEQUENCE [LARGE SCALE GENOMIC DNA]</scope>
    <source>
        <strain evidence="2 3">DSM 25457</strain>
    </source>
</reference>
<sequence length="578" mass="64174">MKYALVITGVLAGLAITAPQLVVLGYFLLIVPGLVLTVAPTVFVYLAVTAAVRRLLPISSPMAATAVAFVATLMLGWAVMQPFRMAAISAYRSDDLPDVLPNHAIELDGNVRVDRPNERSEPECDYLCLALLDSPRVQSLTTVTAGRGKTINIRPSVAYELVSAKNDFTPGIFPSKPGQIVREYPPLVQANRGTKLITASKAVEANWALRLAGQERLREVNAVESETGDWVIRVDIQTHARTSTLRRITILDSTGRVHFRKSYHKQAVPSRMLYFGFYASMSGSASFHVGRQVMESGERSMKPESALLQAIKFPIPPCEAEALERLRNQAEQALDSPAPTAVQLDLAKRCLGLFFFDTQPRDHALIARIVADQRIEDIETQIKNVFPKSKTPVEMLDPYIDRISMDHTSASLRHWLAERLANFPPGTFSNPSPTYLAIWNSPENYQHAAPLIATLADLGPDRALPKIDAMLDYAIELPHWRDRRSMMDGIREALVRLGPQASGAAPRIQKLFLHRPSPIMNNAGEADDWRFALARMGVALKDLPVFANQSPKSVERNLRKVAGKMRRYEQDNATEEEI</sequence>
<gene>
    <name evidence="2" type="ORF">SAMN06265222_106338</name>
</gene>
<accession>A0ABY1Q5F9</accession>
<keyword evidence="1" id="KW-0812">Transmembrane</keyword>
<dbReference type="Proteomes" id="UP001158067">
    <property type="component" value="Unassembled WGS sequence"/>
</dbReference>
<organism evidence="2 3">
    <name type="scientific">Neorhodopirellula lusitana</name>
    <dbReference type="NCBI Taxonomy" id="445327"/>
    <lineage>
        <taxon>Bacteria</taxon>
        <taxon>Pseudomonadati</taxon>
        <taxon>Planctomycetota</taxon>
        <taxon>Planctomycetia</taxon>
        <taxon>Pirellulales</taxon>
        <taxon>Pirellulaceae</taxon>
        <taxon>Neorhodopirellula</taxon>
    </lineage>
</organism>
<evidence type="ECO:0000256" key="1">
    <source>
        <dbReference type="SAM" id="Phobius"/>
    </source>
</evidence>
<evidence type="ECO:0000313" key="2">
    <source>
        <dbReference type="EMBL" id="SMP60252.1"/>
    </source>
</evidence>
<feature type="transmembrane region" description="Helical" evidence="1">
    <location>
        <begin position="60"/>
        <end position="80"/>
    </location>
</feature>
<feature type="transmembrane region" description="Helical" evidence="1">
    <location>
        <begin position="27"/>
        <end position="48"/>
    </location>
</feature>
<keyword evidence="1" id="KW-0472">Membrane</keyword>
<evidence type="ECO:0000313" key="3">
    <source>
        <dbReference type="Proteomes" id="UP001158067"/>
    </source>
</evidence>
<comment type="caution">
    <text evidence="2">The sequence shown here is derived from an EMBL/GenBank/DDBJ whole genome shotgun (WGS) entry which is preliminary data.</text>
</comment>